<dbReference type="InterPro" id="IPR001452">
    <property type="entry name" value="SH3_domain"/>
</dbReference>
<dbReference type="GO" id="GO:0005886">
    <property type="term" value="C:plasma membrane"/>
    <property type="evidence" value="ECO:0007669"/>
    <property type="project" value="TreeGrafter"/>
</dbReference>
<dbReference type="CDD" id="cd11765">
    <property type="entry name" value="SH3_Nck_1"/>
    <property type="match status" value="1"/>
</dbReference>
<dbReference type="PRINTS" id="PR01887">
    <property type="entry name" value="SPECTRNALPHA"/>
</dbReference>
<gene>
    <name evidence="5" type="ORF">ONB1V03_LOCUS9914</name>
</gene>
<dbReference type="SMART" id="SM00326">
    <property type="entry name" value="SH3"/>
    <property type="match status" value="1"/>
</dbReference>
<accession>A0A7R9QQU0</accession>
<feature type="domain" description="SH3" evidence="4">
    <location>
        <begin position="10"/>
        <end position="69"/>
    </location>
</feature>
<protein>
    <recommendedName>
        <fullName evidence="4">SH3 domain-containing protein</fullName>
    </recommendedName>
</protein>
<evidence type="ECO:0000256" key="2">
    <source>
        <dbReference type="PROSITE-ProRule" id="PRU00192"/>
    </source>
</evidence>
<dbReference type="PANTHER" id="PTHR12287">
    <property type="entry name" value="EPIDERMAL GROWTH FACTOR RECEPTOR KINASE SUBSTRATE EPS8-RELATED PROTEIN"/>
    <property type="match status" value="1"/>
</dbReference>
<dbReference type="OrthoDB" id="26539at2759"/>
<dbReference type="FunFam" id="2.30.30.40:FF:000061">
    <property type="entry name" value="Cytoplasmic protein"/>
    <property type="match status" value="1"/>
</dbReference>
<dbReference type="PROSITE" id="PS50002">
    <property type="entry name" value="SH3"/>
    <property type="match status" value="1"/>
</dbReference>
<evidence type="ECO:0000256" key="3">
    <source>
        <dbReference type="SAM" id="MobiDB-lite"/>
    </source>
</evidence>
<dbReference type="Proteomes" id="UP000728032">
    <property type="component" value="Unassembled WGS sequence"/>
</dbReference>
<dbReference type="SUPFAM" id="SSF50044">
    <property type="entry name" value="SH3-domain"/>
    <property type="match status" value="1"/>
</dbReference>
<feature type="region of interest" description="Disordered" evidence="3">
    <location>
        <begin position="79"/>
        <end position="103"/>
    </location>
</feature>
<evidence type="ECO:0000259" key="4">
    <source>
        <dbReference type="PROSITE" id="PS50002"/>
    </source>
</evidence>
<reference evidence="5" key="1">
    <citation type="submission" date="2020-11" db="EMBL/GenBank/DDBJ databases">
        <authorList>
            <person name="Tran Van P."/>
        </authorList>
    </citation>
    <scope>NUCLEOTIDE SEQUENCE</scope>
</reference>
<dbReference type="EMBL" id="CAJPVJ010006439">
    <property type="protein sequence ID" value="CAG2170444.1"/>
    <property type="molecule type" value="Genomic_DNA"/>
</dbReference>
<dbReference type="PANTHER" id="PTHR12287:SF23">
    <property type="entry name" value="AROUSER, ISOFORM A-RELATED"/>
    <property type="match status" value="1"/>
</dbReference>
<evidence type="ECO:0000313" key="6">
    <source>
        <dbReference type="Proteomes" id="UP000728032"/>
    </source>
</evidence>
<organism evidence="5">
    <name type="scientific">Oppiella nova</name>
    <dbReference type="NCBI Taxonomy" id="334625"/>
    <lineage>
        <taxon>Eukaryota</taxon>
        <taxon>Metazoa</taxon>
        <taxon>Ecdysozoa</taxon>
        <taxon>Arthropoda</taxon>
        <taxon>Chelicerata</taxon>
        <taxon>Arachnida</taxon>
        <taxon>Acari</taxon>
        <taxon>Acariformes</taxon>
        <taxon>Sarcoptiformes</taxon>
        <taxon>Oribatida</taxon>
        <taxon>Brachypylina</taxon>
        <taxon>Oppioidea</taxon>
        <taxon>Oppiidae</taxon>
        <taxon>Oppiella</taxon>
    </lineage>
</organism>
<dbReference type="EMBL" id="OC921264">
    <property type="protein sequence ID" value="CAD7653257.1"/>
    <property type="molecule type" value="Genomic_DNA"/>
</dbReference>
<dbReference type="Gene3D" id="2.30.30.40">
    <property type="entry name" value="SH3 Domains"/>
    <property type="match status" value="1"/>
</dbReference>
<keyword evidence="6" id="KW-1185">Reference proteome</keyword>
<dbReference type="PRINTS" id="PR00452">
    <property type="entry name" value="SH3DOMAIN"/>
</dbReference>
<name>A0A7R9QQU0_9ACAR</name>
<dbReference type="AlphaFoldDB" id="A0A7R9QQU0"/>
<dbReference type="GO" id="GO:0007266">
    <property type="term" value="P:Rho protein signal transduction"/>
    <property type="evidence" value="ECO:0007669"/>
    <property type="project" value="TreeGrafter"/>
</dbReference>
<evidence type="ECO:0000256" key="1">
    <source>
        <dbReference type="ARBA" id="ARBA00022443"/>
    </source>
</evidence>
<evidence type="ECO:0000313" key="5">
    <source>
        <dbReference type="EMBL" id="CAD7653257.1"/>
    </source>
</evidence>
<dbReference type="InterPro" id="IPR036028">
    <property type="entry name" value="SH3-like_dom_sf"/>
</dbReference>
<dbReference type="GO" id="GO:0035023">
    <property type="term" value="P:regulation of Rho protein signal transduction"/>
    <property type="evidence" value="ECO:0007669"/>
    <property type="project" value="TreeGrafter"/>
</dbReference>
<dbReference type="InterPro" id="IPR039801">
    <property type="entry name" value="EPS8-like"/>
</dbReference>
<dbReference type="Pfam" id="PF00018">
    <property type="entry name" value="SH3_1"/>
    <property type="match status" value="1"/>
</dbReference>
<dbReference type="GO" id="GO:0003779">
    <property type="term" value="F:actin binding"/>
    <property type="evidence" value="ECO:0007669"/>
    <property type="project" value="TreeGrafter"/>
</dbReference>
<proteinExistence type="predicted"/>
<sequence>MSHQKSGKSGEEVVVIAKYDYSAQGSQELDLKKNERLVLLDDSKHWWKVLNSRNQSGFVPSNYVKREKPSLFDSIRKRVRKKTDSHSHRHNSPLSSPIAPKAVDIDITCSPD</sequence>
<keyword evidence="1 2" id="KW-0728">SH3 domain</keyword>